<keyword evidence="3" id="KW-0732">Signal</keyword>
<dbReference type="GO" id="GO:0005576">
    <property type="term" value="C:extracellular region"/>
    <property type="evidence" value="ECO:0007669"/>
    <property type="project" value="UniProtKB-SubCell"/>
</dbReference>
<dbReference type="GO" id="GO:0005764">
    <property type="term" value="C:lysosome"/>
    <property type="evidence" value="ECO:0007669"/>
    <property type="project" value="InterPro"/>
</dbReference>
<evidence type="ECO:0000256" key="5">
    <source>
        <dbReference type="ARBA" id="ARBA00023157"/>
    </source>
</evidence>
<evidence type="ECO:0000256" key="6">
    <source>
        <dbReference type="ARBA" id="ARBA00023180"/>
    </source>
</evidence>
<feature type="domain" description="Saposin B-type" evidence="7">
    <location>
        <begin position="179"/>
        <end position="260"/>
    </location>
</feature>
<dbReference type="Proteomes" id="UP000265618">
    <property type="component" value="Unassembled WGS sequence"/>
</dbReference>
<reference evidence="8 9" key="1">
    <citation type="journal article" date="2018" name="PLoS ONE">
        <title>The draft genome of Kipferlia bialata reveals reductive genome evolution in fornicate parasites.</title>
        <authorList>
            <person name="Tanifuji G."/>
            <person name="Takabayashi S."/>
            <person name="Kume K."/>
            <person name="Takagi M."/>
            <person name="Nakayama T."/>
            <person name="Kamikawa R."/>
            <person name="Inagaki Y."/>
            <person name="Hashimoto T."/>
        </authorList>
    </citation>
    <scope>NUCLEOTIDE SEQUENCE [LARGE SCALE GENOMIC DNA]</scope>
    <source>
        <strain evidence="8">NY0173</strain>
    </source>
</reference>
<feature type="domain" description="Saposin B-type" evidence="7">
    <location>
        <begin position="91"/>
        <end position="172"/>
    </location>
</feature>
<keyword evidence="6" id="KW-0325">Glycoprotein</keyword>
<comment type="subcellular location">
    <subcellularLocation>
        <location evidence="1">Secreted</location>
    </subcellularLocation>
</comment>
<dbReference type="AlphaFoldDB" id="A0A9K3D8H1"/>
<evidence type="ECO:0000256" key="1">
    <source>
        <dbReference type="ARBA" id="ARBA00004613"/>
    </source>
</evidence>
<keyword evidence="9" id="KW-1185">Reference proteome</keyword>
<accession>A0A9K3D8H1</accession>
<feature type="domain" description="Saposin B-type" evidence="7">
    <location>
        <begin position="3"/>
        <end position="84"/>
    </location>
</feature>
<name>A0A9K3D8H1_9EUKA</name>
<keyword evidence="4" id="KW-0677">Repeat</keyword>
<dbReference type="PROSITE" id="PS50015">
    <property type="entry name" value="SAP_B"/>
    <property type="match status" value="4"/>
</dbReference>
<dbReference type="GO" id="GO:0016020">
    <property type="term" value="C:membrane"/>
    <property type="evidence" value="ECO:0007669"/>
    <property type="project" value="GOC"/>
</dbReference>
<dbReference type="InterPro" id="IPR011001">
    <property type="entry name" value="Saposin-like"/>
</dbReference>
<dbReference type="SUPFAM" id="SSF47862">
    <property type="entry name" value="Saposin"/>
    <property type="match status" value="4"/>
</dbReference>
<dbReference type="EMBL" id="BDIP01006330">
    <property type="protein sequence ID" value="GIQ90557.1"/>
    <property type="molecule type" value="Genomic_DNA"/>
</dbReference>
<dbReference type="FunFam" id="1.10.225.10:FF:000002">
    <property type="entry name" value="prosaposin isoform X2"/>
    <property type="match status" value="1"/>
</dbReference>
<dbReference type="OrthoDB" id="69496at2759"/>
<dbReference type="Pfam" id="PF05184">
    <property type="entry name" value="SapB_1"/>
    <property type="match status" value="3"/>
</dbReference>
<dbReference type="Gene3D" id="1.10.225.10">
    <property type="entry name" value="Saposin-like"/>
    <property type="match status" value="4"/>
</dbReference>
<feature type="non-terminal residue" evidence="8">
    <location>
        <position position="1"/>
    </location>
</feature>
<keyword evidence="5" id="KW-1015">Disulfide bond</keyword>
<dbReference type="InterPro" id="IPR008373">
    <property type="entry name" value="Saposin"/>
</dbReference>
<sequence length="385" mass="43189">GGWSIWCDVCETIMVDVENFVTADTTEEELYEFLDNVCDIFPDFFVEECDSIINQYIDQVVDLIMSDYPPDVVCEMIGLCDAVIESPVLEDSLLCTICDLIVEMAEEWITADTTVEEVEEWLDGVCDLLPSFMARECNKWINSEVDQLVTLLLDDYPADVVCAEMGACDSMVGAPVLENSLMCTVCDMIVDLAEHWITHGTSVHEVEKWLEGVCHLLPSFLGRECKRFIDKEIEELAQMLVDDLPADVICADLGACDKGIEGDDLFCEMCDDIMQLLEDDLEDDATEEEIEAWLDQVCAKLGLSKLMERTCDATINKYFEQIVDMLVNDYPADTVCEMLGICGDNLAAPVLEDSIVCTICDLVVEMGEEWITSGTTVQEVEDWLE</sequence>
<comment type="caution">
    <text evidence="8">The sequence shown here is derived from an EMBL/GenBank/DDBJ whole genome shotgun (WGS) entry which is preliminary data.</text>
</comment>
<dbReference type="InterPro" id="IPR008139">
    <property type="entry name" value="SaposinB_dom"/>
</dbReference>
<feature type="non-terminal residue" evidence="8">
    <location>
        <position position="385"/>
    </location>
</feature>
<evidence type="ECO:0000256" key="2">
    <source>
        <dbReference type="ARBA" id="ARBA00022525"/>
    </source>
</evidence>
<evidence type="ECO:0000256" key="3">
    <source>
        <dbReference type="ARBA" id="ARBA00022729"/>
    </source>
</evidence>
<evidence type="ECO:0000313" key="8">
    <source>
        <dbReference type="EMBL" id="GIQ90557.1"/>
    </source>
</evidence>
<evidence type="ECO:0000256" key="4">
    <source>
        <dbReference type="ARBA" id="ARBA00022737"/>
    </source>
</evidence>
<proteinExistence type="predicted"/>
<gene>
    <name evidence="8" type="ORF">KIPB_013394</name>
</gene>
<evidence type="ECO:0000313" key="9">
    <source>
        <dbReference type="Proteomes" id="UP000265618"/>
    </source>
</evidence>
<dbReference type="InterPro" id="IPR007856">
    <property type="entry name" value="SapB_1"/>
</dbReference>
<dbReference type="GO" id="GO:0006665">
    <property type="term" value="P:sphingolipid metabolic process"/>
    <property type="evidence" value="ECO:0007669"/>
    <property type="project" value="InterPro"/>
</dbReference>
<organism evidence="8 9">
    <name type="scientific">Kipferlia bialata</name>
    <dbReference type="NCBI Taxonomy" id="797122"/>
    <lineage>
        <taxon>Eukaryota</taxon>
        <taxon>Metamonada</taxon>
        <taxon>Carpediemonas-like organisms</taxon>
        <taxon>Kipferlia</taxon>
    </lineage>
</organism>
<evidence type="ECO:0000259" key="7">
    <source>
        <dbReference type="PROSITE" id="PS50015"/>
    </source>
</evidence>
<dbReference type="SMART" id="SM00741">
    <property type="entry name" value="SapB"/>
    <property type="match status" value="4"/>
</dbReference>
<dbReference type="PANTHER" id="PTHR11480">
    <property type="entry name" value="SAPOSIN-RELATED"/>
    <property type="match status" value="1"/>
</dbReference>
<dbReference type="InterPro" id="IPR008138">
    <property type="entry name" value="SapB_2"/>
</dbReference>
<dbReference type="Pfam" id="PF03489">
    <property type="entry name" value="SapB_2"/>
    <property type="match status" value="3"/>
</dbReference>
<dbReference type="PRINTS" id="PR01797">
    <property type="entry name" value="SAPOSIN"/>
</dbReference>
<keyword evidence="2" id="KW-0964">Secreted</keyword>
<dbReference type="InterPro" id="IPR051428">
    <property type="entry name" value="Sphingo_Act-Surfact_Prot"/>
</dbReference>
<protein>
    <submittedName>
        <fullName evidence="8">Saposin</fullName>
    </submittedName>
</protein>
<feature type="domain" description="Saposin B-type" evidence="7">
    <location>
        <begin position="263"/>
        <end position="346"/>
    </location>
</feature>